<protein>
    <recommendedName>
        <fullName evidence="5">Extracellular membrane protein CFEM domain-containing protein</fullName>
    </recommendedName>
</protein>
<proteinExistence type="predicted"/>
<dbReference type="AlphaFoldDB" id="A0A4P9ZUG8"/>
<evidence type="ECO:0008006" key="5">
    <source>
        <dbReference type="Google" id="ProtNLM"/>
    </source>
</evidence>
<evidence type="ECO:0000313" key="4">
    <source>
        <dbReference type="Proteomes" id="UP000268162"/>
    </source>
</evidence>
<feature type="region of interest" description="Disordered" evidence="1">
    <location>
        <begin position="108"/>
        <end position="189"/>
    </location>
</feature>
<feature type="compositionally biased region" description="Low complexity" evidence="1">
    <location>
        <begin position="108"/>
        <end position="173"/>
    </location>
</feature>
<organism evidence="3 4">
    <name type="scientific">Dimargaris cristalligena</name>
    <dbReference type="NCBI Taxonomy" id="215637"/>
    <lineage>
        <taxon>Eukaryota</taxon>
        <taxon>Fungi</taxon>
        <taxon>Fungi incertae sedis</taxon>
        <taxon>Zoopagomycota</taxon>
        <taxon>Kickxellomycotina</taxon>
        <taxon>Dimargaritomycetes</taxon>
        <taxon>Dimargaritales</taxon>
        <taxon>Dimargaritaceae</taxon>
        <taxon>Dimargaris</taxon>
    </lineage>
</organism>
<evidence type="ECO:0000256" key="1">
    <source>
        <dbReference type="SAM" id="MobiDB-lite"/>
    </source>
</evidence>
<evidence type="ECO:0000256" key="2">
    <source>
        <dbReference type="SAM" id="SignalP"/>
    </source>
</evidence>
<keyword evidence="4" id="KW-1185">Reference proteome</keyword>
<name>A0A4P9ZUG8_9FUNG</name>
<evidence type="ECO:0000313" key="3">
    <source>
        <dbReference type="EMBL" id="RKP37246.1"/>
    </source>
</evidence>
<sequence length="208" mass="20739">MKTIIVSASLLFAFAATAAAELSADKYTCLEEAKCNSGPALCYSECFGMTEAQYNEVDACFNECTTDQVCAAKCGAQASEILGADLSDVQKALSEIYAADIDAAQSSATASSTESTSASESASASTTESESVSDSVSASASTTSAASSAASSVHSTASASRSASSSSSRPSSGDSDEPEEDESSSASTIGAFTGSVALAAVAVARFNF</sequence>
<reference evidence="4" key="1">
    <citation type="journal article" date="2018" name="Nat. Microbiol.">
        <title>Leveraging single-cell genomics to expand the fungal tree of life.</title>
        <authorList>
            <person name="Ahrendt S.R."/>
            <person name="Quandt C.A."/>
            <person name="Ciobanu D."/>
            <person name="Clum A."/>
            <person name="Salamov A."/>
            <person name="Andreopoulos B."/>
            <person name="Cheng J.F."/>
            <person name="Woyke T."/>
            <person name="Pelin A."/>
            <person name="Henrissat B."/>
            <person name="Reynolds N.K."/>
            <person name="Benny G.L."/>
            <person name="Smith M.E."/>
            <person name="James T.Y."/>
            <person name="Grigoriev I.V."/>
        </authorList>
    </citation>
    <scope>NUCLEOTIDE SEQUENCE [LARGE SCALE GENOMIC DNA]</scope>
    <source>
        <strain evidence="4">RSA 468</strain>
    </source>
</reference>
<dbReference type="Proteomes" id="UP000268162">
    <property type="component" value="Unassembled WGS sequence"/>
</dbReference>
<feature type="compositionally biased region" description="Acidic residues" evidence="1">
    <location>
        <begin position="174"/>
        <end position="183"/>
    </location>
</feature>
<keyword evidence="2" id="KW-0732">Signal</keyword>
<feature type="signal peptide" evidence="2">
    <location>
        <begin position="1"/>
        <end position="19"/>
    </location>
</feature>
<gene>
    <name evidence="3" type="ORF">BJ085DRAFT_40638</name>
</gene>
<feature type="chain" id="PRO_5020550678" description="Extracellular membrane protein CFEM domain-containing protein" evidence="2">
    <location>
        <begin position="20"/>
        <end position="208"/>
    </location>
</feature>
<accession>A0A4P9ZUG8</accession>
<dbReference type="EMBL" id="ML002520">
    <property type="protein sequence ID" value="RKP37246.1"/>
    <property type="molecule type" value="Genomic_DNA"/>
</dbReference>